<dbReference type="Pfam" id="PF01740">
    <property type="entry name" value="STAS"/>
    <property type="match status" value="1"/>
</dbReference>
<dbReference type="CDD" id="cd07043">
    <property type="entry name" value="STAS_anti-anti-sigma_factors"/>
    <property type="match status" value="1"/>
</dbReference>
<dbReference type="KEGG" id="sphv:F9278_20000"/>
<dbReference type="InterPro" id="IPR036513">
    <property type="entry name" value="STAS_dom_sf"/>
</dbReference>
<sequence length="122" mass="12760">MSDNLTRSLPPHTVRTVAGTTVVTPTGEIDLATAVPLTALLDSLTRGAHPDLVVDLTSVSFIDCAGLGALCRARNRVLDRAGRLRLVADGDSFSRVVRAAGLGGVFEMQPRLSDALPSPVVI</sequence>
<dbReference type="AlphaFoldDB" id="A0A5P8K500"/>
<evidence type="ECO:0000313" key="4">
    <source>
        <dbReference type="EMBL" id="QFQ98114.1"/>
    </source>
</evidence>
<dbReference type="GO" id="GO:0043856">
    <property type="term" value="F:anti-sigma factor antagonist activity"/>
    <property type="evidence" value="ECO:0007669"/>
    <property type="project" value="InterPro"/>
</dbReference>
<name>A0A5P8K500_9ACTN</name>
<comment type="similarity">
    <text evidence="1 2">Belongs to the anti-sigma-factor antagonist family.</text>
</comment>
<feature type="domain" description="STAS" evidence="3">
    <location>
        <begin position="10"/>
        <end position="119"/>
    </location>
</feature>
<dbReference type="PANTHER" id="PTHR33495">
    <property type="entry name" value="ANTI-SIGMA FACTOR ANTAGONIST TM_1081-RELATED-RELATED"/>
    <property type="match status" value="1"/>
</dbReference>
<proteinExistence type="inferred from homology"/>
<dbReference type="NCBIfam" id="TIGR00377">
    <property type="entry name" value="ant_ant_sig"/>
    <property type="match status" value="1"/>
</dbReference>
<accession>A0A5P8K500</accession>
<gene>
    <name evidence="4" type="ORF">F9278_20000</name>
</gene>
<evidence type="ECO:0000259" key="3">
    <source>
        <dbReference type="PROSITE" id="PS50801"/>
    </source>
</evidence>
<dbReference type="Proteomes" id="UP000327294">
    <property type="component" value="Chromosome"/>
</dbReference>
<dbReference type="InterPro" id="IPR002645">
    <property type="entry name" value="STAS_dom"/>
</dbReference>
<dbReference type="RefSeq" id="WP_152169583.1">
    <property type="nucleotide sequence ID" value="NZ_CP045096.1"/>
</dbReference>
<dbReference type="InterPro" id="IPR003658">
    <property type="entry name" value="Anti-sigma_ant"/>
</dbReference>
<dbReference type="EMBL" id="CP045096">
    <property type="protein sequence ID" value="QFQ98114.1"/>
    <property type="molecule type" value="Genomic_DNA"/>
</dbReference>
<dbReference type="PANTHER" id="PTHR33495:SF2">
    <property type="entry name" value="ANTI-SIGMA FACTOR ANTAGONIST TM_1081-RELATED"/>
    <property type="match status" value="1"/>
</dbReference>
<protein>
    <recommendedName>
        <fullName evidence="2">Anti-sigma factor antagonist</fullName>
    </recommendedName>
</protein>
<reference evidence="4 5" key="1">
    <citation type="submission" date="2019-10" db="EMBL/GenBank/DDBJ databases">
        <title>Streptomyces sp. strain GY16 isolated from leaves of Broussonetia papyrifera.</title>
        <authorList>
            <person name="Mo P."/>
        </authorList>
    </citation>
    <scope>NUCLEOTIDE SEQUENCE [LARGE SCALE GENOMIC DNA]</scope>
    <source>
        <strain evidence="4 5">GY16</strain>
    </source>
</reference>
<dbReference type="Gene3D" id="3.30.750.24">
    <property type="entry name" value="STAS domain"/>
    <property type="match status" value="1"/>
</dbReference>
<dbReference type="SUPFAM" id="SSF52091">
    <property type="entry name" value="SpoIIaa-like"/>
    <property type="match status" value="1"/>
</dbReference>
<evidence type="ECO:0000256" key="2">
    <source>
        <dbReference type="RuleBase" id="RU003749"/>
    </source>
</evidence>
<dbReference type="PROSITE" id="PS50801">
    <property type="entry name" value="STAS"/>
    <property type="match status" value="1"/>
</dbReference>
<evidence type="ECO:0000256" key="1">
    <source>
        <dbReference type="ARBA" id="ARBA00009013"/>
    </source>
</evidence>
<organism evidence="4 5">
    <name type="scientific">Streptomyces phaeolivaceus</name>
    <dbReference type="NCBI Taxonomy" id="2653200"/>
    <lineage>
        <taxon>Bacteria</taxon>
        <taxon>Bacillati</taxon>
        <taxon>Actinomycetota</taxon>
        <taxon>Actinomycetes</taxon>
        <taxon>Kitasatosporales</taxon>
        <taxon>Streptomycetaceae</taxon>
        <taxon>Streptomyces</taxon>
    </lineage>
</organism>
<keyword evidence="5" id="KW-1185">Reference proteome</keyword>
<evidence type="ECO:0000313" key="5">
    <source>
        <dbReference type="Proteomes" id="UP000327294"/>
    </source>
</evidence>